<dbReference type="SUPFAM" id="SSF56349">
    <property type="entry name" value="DNA breaking-rejoining enzymes"/>
    <property type="match status" value="1"/>
</dbReference>
<dbReference type="RefSeq" id="WP_090870280.1">
    <property type="nucleotide sequence ID" value="NZ_FOHE01000011.1"/>
</dbReference>
<dbReference type="InterPro" id="IPR050090">
    <property type="entry name" value="Tyrosine_recombinase_XerCD"/>
</dbReference>
<reference evidence="3 4" key="1">
    <citation type="submission" date="2016-10" db="EMBL/GenBank/DDBJ databases">
        <authorList>
            <person name="de Groot N.N."/>
        </authorList>
    </citation>
    <scope>NUCLEOTIDE SEQUENCE [LARGE SCALE GENOMIC DNA]</scope>
    <source>
        <strain evidence="3 4">IBRC-M 10780</strain>
    </source>
</reference>
<protein>
    <submittedName>
        <fullName evidence="3">Phage integrase family protein</fullName>
    </submittedName>
</protein>
<dbReference type="Pfam" id="PF00589">
    <property type="entry name" value="Phage_integrase"/>
    <property type="match status" value="1"/>
</dbReference>
<dbReference type="PANTHER" id="PTHR30349:SF82">
    <property type="entry name" value="INTEGRASE_RECOMBINASE YOEC-RELATED"/>
    <property type="match status" value="1"/>
</dbReference>
<dbReference type="GO" id="GO:0015074">
    <property type="term" value="P:DNA integration"/>
    <property type="evidence" value="ECO:0007669"/>
    <property type="project" value="InterPro"/>
</dbReference>
<dbReference type="PROSITE" id="PS51898">
    <property type="entry name" value="TYR_RECOMBINASE"/>
    <property type="match status" value="1"/>
</dbReference>
<keyword evidence="4" id="KW-1185">Reference proteome</keyword>
<proteinExistence type="predicted"/>
<name>A0A1I0E9Q0_9BACI</name>
<dbReference type="EMBL" id="FOHE01000011">
    <property type="protein sequence ID" value="SET41945.1"/>
    <property type="molecule type" value="Genomic_DNA"/>
</dbReference>
<dbReference type="OrthoDB" id="9788852at2"/>
<evidence type="ECO:0000313" key="3">
    <source>
        <dbReference type="EMBL" id="SET41945.1"/>
    </source>
</evidence>
<dbReference type="GO" id="GO:0006310">
    <property type="term" value="P:DNA recombination"/>
    <property type="evidence" value="ECO:0007669"/>
    <property type="project" value="UniProtKB-KW"/>
</dbReference>
<dbReference type="PANTHER" id="PTHR30349">
    <property type="entry name" value="PHAGE INTEGRASE-RELATED"/>
    <property type="match status" value="1"/>
</dbReference>
<dbReference type="GO" id="GO:0003677">
    <property type="term" value="F:DNA binding"/>
    <property type="evidence" value="ECO:0007669"/>
    <property type="project" value="InterPro"/>
</dbReference>
<feature type="domain" description="Tyr recombinase" evidence="2">
    <location>
        <begin position="4"/>
        <end position="176"/>
    </location>
</feature>
<gene>
    <name evidence="3" type="ORF">SAMN05216389_1111</name>
</gene>
<dbReference type="Gene3D" id="1.10.443.10">
    <property type="entry name" value="Intergrase catalytic core"/>
    <property type="match status" value="1"/>
</dbReference>
<dbReference type="InterPro" id="IPR011010">
    <property type="entry name" value="DNA_brk_join_enz"/>
</dbReference>
<accession>A0A1I0E9Q0</accession>
<evidence type="ECO:0000259" key="2">
    <source>
        <dbReference type="PROSITE" id="PS51898"/>
    </source>
</evidence>
<dbReference type="Proteomes" id="UP000198618">
    <property type="component" value="Unassembled WGS sequence"/>
</dbReference>
<sequence length="180" mass="20251">MGNEVYPIKDKRDFNKIKRQLHGRNRLLLTLGTAFGLRISDLLTLKVGDLRGKDALTLTESKRKKKRTITFSKSVKKEIAILSGKDSDYIFASRKGDRPISRVQAYRILNDAVASAGLTDKLGTIGTHSLRKTFGYRLYENGVNITRIMTILAHSSERETLKYIGVTADEISEAYESIEV</sequence>
<dbReference type="AlphaFoldDB" id="A0A1I0E9Q0"/>
<organism evidence="3 4">
    <name type="scientific">Oceanobacillus limi</name>
    <dbReference type="NCBI Taxonomy" id="930131"/>
    <lineage>
        <taxon>Bacteria</taxon>
        <taxon>Bacillati</taxon>
        <taxon>Bacillota</taxon>
        <taxon>Bacilli</taxon>
        <taxon>Bacillales</taxon>
        <taxon>Bacillaceae</taxon>
        <taxon>Oceanobacillus</taxon>
    </lineage>
</organism>
<keyword evidence="1" id="KW-0233">DNA recombination</keyword>
<evidence type="ECO:0000256" key="1">
    <source>
        <dbReference type="ARBA" id="ARBA00023172"/>
    </source>
</evidence>
<evidence type="ECO:0000313" key="4">
    <source>
        <dbReference type="Proteomes" id="UP000198618"/>
    </source>
</evidence>
<dbReference type="InterPro" id="IPR013762">
    <property type="entry name" value="Integrase-like_cat_sf"/>
</dbReference>
<dbReference type="InterPro" id="IPR002104">
    <property type="entry name" value="Integrase_catalytic"/>
</dbReference>